<dbReference type="PANTHER" id="PTHR46987">
    <property type="entry name" value="NEUROHYPOPHYSIAL HORMONES, N-TERMINAL DOMAIN CONTAINING PROTEIN"/>
    <property type="match status" value="1"/>
</dbReference>
<reference evidence="2" key="1">
    <citation type="submission" date="2022-11" db="UniProtKB">
        <authorList>
            <consortium name="EnsemblMetazoa"/>
        </authorList>
    </citation>
    <scope>IDENTIFICATION</scope>
</reference>
<dbReference type="PANTHER" id="PTHR46987:SF7">
    <property type="entry name" value="TNFR-CYS DOMAIN-CONTAINING PROTEIN"/>
    <property type="match status" value="1"/>
</dbReference>
<evidence type="ECO:0000313" key="2">
    <source>
        <dbReference type="EnsemblMetazoa" id="XP_020902681.1"/>
    </source>
</evidence>
<keyword evidence="1" id="KW-0732">Signal</keyword>
<dbReference type="AlphaFoldDB" id="A0A913XE27"/>
<evidence type="ECO:0000256" key="1">
    <source>
        <dbReference type="SAM" id="SignalP"/>
    </source>
</evidence>
<dbReference type="GeneID" id="110241180"/>
<dbReference type="Proteomes" id="UP000887567">
    <property type="component" value="Unplaced"/>
</dbReference>
<feature type="chain" id="PRO_5037042587" evidence="1">
    <location>
        <begin position="20"/>
        <end position="221"/>
    </location>
</feature>
<accession>A0A913XE27</accession>
<sequence>MKNAAVFVFALLCFELSYGMNIMDLFKSMQNKEGCKDRFCTRCLSGWMKNHQRGVPCVKSCADGFYKHYNPTNDEYSCRSCRKNCKECSDWLNCDVCGQGYSLMETAFRRCVAKCPSNFITTETERGQICQLDTSGCTDESCTDCQSGMYLLEGWIASQCVGECPNGYYGAEEDGMLKCRKCLYNCERCSSGMSCDKCMAGYSLVSNDNRFYCLNRSVKVL</sequence>
<protein>
    <submittedName>
        <fullName evidence="2">Uncharacterized protein</fullName>
    </submittedName>
</protein>
<dbReference type="SMART" id="SM00261">
    <property type="entry name" value="FU"/>
    <property type="match status" value="4"/>
</dbReference>
<evidence type="ECO:0000313" key="3">
    <source>
        <dbReference type="Proteomes" id="UP000887567"/>
    </source>
</evidence>
<name>A0A913XE27_EXADI</name>
<dbReference type="SUPFAM" id="SSF57184">
    <property type="entry name" value="Growth factor receptor domain"/>
    <property type="match status" value="2"/>
</dbReference>
<feature type="signal peptide" evidence="1">
    <location>
        <begin position="1"/>
        <end position="19"/>
    </location>
</feature>
<dbReference type="InterPro" id="IPR009030">
    <property type="entry name" value="Growth_fac_rcpt_cys_sf"/>
</dbReference>
<dbReference type="EnsemblMetazoa" id="XM_021047022.2">
    <property type="protein sequence ID" value="XP_020902681.1"/>
    <property type="gene ID" value="LOC110241180"/>
</dbReference>
<dbReference type="Gene3D" id="2.10.220.10">
    <property type="entry name" value="Hormone Receptor, Insulin-like Growth Factor Receptor 1, Chain A, domain 2"/>
    <property type="match status" value="2"/>
</dbReference>
<dbReference type="RefSeq" id="XP_020902681.1">
    <property type="nucleotide sequence ID" value="XM_021047022.2"/>
</dbReference>
<dbReference type="KEGG" id="epa:110241180"/>
<organism evidence="2 3">
    <name type="scientific">Exaiptasia diaphana</name>
    <name type="common">Tropical sea anemone</name>
    <name type="synonym">Aiptasia pulchella</name>
    <dbReference type="NCBI Taxonomy" id="2652724"/>
    <lineage>
        <taxon>Eukaryota</taxon>
        <taxon>Metazoa</taxon>
        <taxon>Cnidaria</taxon>
        <taxon>Anthozoa</taxon>
        <taxon>Hexacorallia</taxon>
        <taxon>Actiniaria</taxon>
        <taxon>Aiptasiidae</taxon>
        <taxon>Exaiptasia</taxon>
    </lineage>
</organism>
<proteinExistence type="predicted"/>
<dbReference type="OrthoDB" id="300641at2759"/>
<dbReference type="InterPro" id="IPR051514">
    <property type="entry name" value="R-spondin"/>
</dbReference>
<keyword evidence="3" id="KW-1185">Reference proteome</keyword>
<dbReference type="InterPro" id="IPR006212">
    <property type="entry name" value="Furin_repeat"/>
</dbReference>